<evidence type="ECO:0000313" key="3">
    <source>
        <dbReference type="EMBL" id="GMA25822.1"/>
    </source>
</evidence>
<accession>A0ABQ6I5U0</accession>
<dbReference type="Proteomes" id="UP001157091">
    <property type="component" value="Unassembled WGS sequence"/>
</dbReference>
<dbReference type="InterPro" id="IPR027417">
    <property type="entry name" value="P-loop_NTPase"/>
</dbReference>
<protein>
    <submittedName>
        <fullName evidence="3">Cell division protein ZapE</fullName>
    </submittedName>
</protein>
<comment type="caution">
    <text evidence="3">The sequence shown here is derived from an EMBL/GenBank/DDBJ whole genome shotgun (WGS) entry which is preliminary data.</text>
</comment>
<keyword evidence="2" id="KW-0067">ATP-binding</keyword>
<reference evidence="4" key="1">
    <citation type="journal article" date="2019" name="Int. J. Syst. Evol. Microbiol.">
        <title>The Global Catalogue of Microorganisms (GCM) 10K type strain sequencing project: providing services to taxonomists for standard genome sequencing and annotation.</title>
        <authorList>
            <consortium name="The Broad Institute Genomics Platform"/>
            <consortium name="The Broad Institute Genome Sequencing Center for Infectious Disease"/>
            <person name="Wu L."/>
            <person name="Ma J."/>
        </authorList>
    </citation>
    <scope>NUCLEOTIDE SEQUENCE [LARGE SCALE GENOMIC DNA]</scope>
    <source>
        <strain evidence="4">NBRC 106348</strain>
    </source>
</reference>
<dbReference type="GO" id="GO:0051301">
    <property type="term" value="P:cell division"/>
    <property type="evidence" value="ECO:0007669"/>
    <property type="project" value="UniProtKB-KW"/>
</dbReference>
<dbReference type="NCBIfam" id="NF040713">
    <property type="entry name" value="ZapE"/>
    <property type="match status" value="1"/>
</dbReference>
<keyword evidence="4" id="KW-1185">Reference proteome</keyword>
<dbReference type="PANTHER" id="PTHR12169:SF6">
    <property type="entry name" value="AFG1-LIKE ATPASE"/>
    <property type="match status" value="1"/>
</dbReference>
<dbReference type="EMBL" id="BSUK01000001">
    <property type="protein sequence ID" value="GMA25822.1"/>
    <property type="molecule type" value="Genomic_DNA"/>
</dbReference>
<gene>
    <name evidence="3" type="ORF">GCM10025864_35810</name>
</gene>
<keyword evidence="3" id="KW-0132">Cell division</keyword>
<sequence>MAFVGPVETCVTASATRPDVPWTVVTTPVPALSDVVPQVSPDRLLADLVPPRHFAAARFGTYRANPDFPTQQAALARLQEVAQVLVKPRSGGLFKRAKKQTPPAVYLDGGFGVGKTHLLASLAHEVGLERTAFGTFVEYTNLVGALGFRQTVDALATKTLVCIDEFELDDPGDTVLMSRLLRELADRGVALAATSNTLPESLGEGRFAAEDFLREIQALSSRFDVLRIDGPDYRHRPTVTKAPDVPADAVRAAAESVEGARLDDFDTLVAHLAHVHPSRYGALLDGVELLALTGVHPVTDQNVGLRLVVLVDRLYDRDVPVLLGGGDRGLFTPEMLAGGYRKKYFRALSRLGALAEDGRTRVAALAA</sequence>
<evidence type="ECO:0000256" key="2">
    <source>
        <dbReference type="ARBA" id="ARBA00022840"/>
    </source>
</evidence>
<dbReference type="Gene3D" id="3.40.50.300">
    <property type="entry name" value="P-loop containing nucleotide triphosphate hydrolases"/>
    <property type="match status" value="1"/>
</dbReference>
<name>A0ABQ6I5U0_9MICO</name>
<keyword evidence="3" id="KW-0131">Cell cycle</keyword>
<dbReference type="RefSeq" id="WP_431310347.1">
    <property type="nucleotide sequence ID" value="NZ_BSUK01000001.1"/>
</dbReference>
<evidence type="ECO:0000256" key="1">
    <source>
        <dbReference type="ARBA" id="ARBA00022741"/>
    </source>
</evidence>
<dbReference type="InterPro" id="IPR005654">
    <property type="entry name" value="ATPase_AFG1-like"/>
</dbReference>
<dbReference type="SUPFAM" id="SSF52540">
    <property type="entry name" value="P-loop containing nucleoside triphosphate hydrolases"/>
    <property type="match status" value="1"/>
</dbReference>
<proteinExistence type="predicted"/>
<dbReference type="Pfam" id="PF03969">
    <property type="entry name" value="AFG1_ATPase"/>
    <property type="match status" value="2"/>
</dbReference>
<evidence type="ECO:0000313" key="4">
    <source>
        <dbReference type="Proteomes" id="UP001157091"/>
    </source>
</evidence>
<organism evidence="3 4">
    <name type="scientific">Luteimicrobium album</name>
    <dbReference type="NCBI Taxonomy" id="1054550"/>
    <lineage>
        <taxon>Bacteria</taxon>
        <taxon>Bacillati</taxon>
        <taxon>Actinomycetota</taxon>
        <taxon>Actinomycetes</taxon>
        <taxon>Micrococcales</taxon>
        <taxon>Luteimicrobium</taxon>
    </lineage>
</organism>
<dbReference type="PANTHER" id="PTHR12169">
    <property type="entry name" value="ATPASE N2B"/>
    <property type="match status" value="1"/>
</dbReference>
<keyword evidence="1" id="KW-0547">Nucleotide-binding</keyword>